<name>A0A2P5E1N6_PARAD</name>
<dbReference type="EMBL" id="JXTB01000004">
    <property type="protein sequence ID" value="PON79443.1"/>
    <property type="molecule type" value="Genomic_DNA"/>
</dbReference>
<evidence type="ECO:0000313" key="2">
    <source>
        <dbReference type="Proteomes" id="UP000237105"/>
    </source>
</evidence>
<dbReference type="OrthoDB" id="10529023at2759"/>
<dbReference type="Proteomes" id="UP000237105">
    <property type="component" value="Unassembled WGS sequence"/>
</dbReference>
<accession>A0A2P5E1N6</accession>
<evidence type="ECO:0000313" key="1">
    <source>
        <dbReference type="EMBL" id="PON79443.1"/>
    </source>
</evidence>
<proteinExistence type="predicted"/>
<keyword evidence="2" id="KW-1185">Reference proteome</keyword>
<comment type="caution">
    <text evidence="1">The sequence shown here is derived from an EMBL/GenBank/DDBJ whole genome shotgun (WGS) entry which is preliminary data.</text>
</comment>
<dbReference type="AlphaFoldDB" id="A0A2P5E1N6"/>
<organism evidence="1 2">
    <name type="scientific">Parasponia andersonii</name>
    <name type="common">Sponia andersonii</name>
    <dbReference type="NCBI Taxonomy" id="3476"/>
    <lineage>
        <taxon>Eukaryota</taxon>
        <taxon>Viridiplantae</taxon>
        <taxon>Streptophyta</taxon>
        <taxon>Embryophyta</taxon>
        <taxon>Tracheophyta</taxon>
        <taxon>Spermatophyta</taxon>
        <taxon>Magnoliopsida</taxon>
        <taxon>eudicotyledons</taxon>
        <taxon>Gunneridae</taxon>
        <taxon>Pentapetalae</taxon>
        <taxon>rosids</taxon>
        <taxon>fabids</taxon>
        <taxon>Rosales</taxon>
        <taxon>Cannabaceae</taxon>
        <taxon>Parasponia</taxon>
    </lineage>
</organism>
<sequence>MLGFFHGQFLKSGVAFIATHQIPDWSLVLSQRKTETAIHKDTAIFSFHLKKRKKKKKKRKTENKMYPSMFLYHHSTKIATQPKFL</sequence>
<gene>
    <name evidence="1" type="ORF">PanWU01x14_011780</name>
</gene>
<protein>
    <submittedName>
        <fullName evidence="1">Uncharacterized protein</fullName>
    </submittedName>
</protein>
<reference evidence="2" key="1">
    <citation type="submission" date="2016-06" db="EMBL/GenBank/DDBJ databases">
        <title>Parallel loss of symbiosis genes in relatives of nitrogen-fixing non-legume Parasponia.</title>
        <authorList>
            <person name="Van Velzen R."/>
            <person name="Holmer R."/>
            <person name="Bu F."/>
            <person name="Rutten L."/>
            <person name="Van Zeijl A."/>
            <person name="Liu W."/>
            <person name="Santuari L."/>
            <person name="Cao Q."/>
            <person name="Sharma T."/>
            <person name="Shen D."/>
            <person name="Roswanjaya Y."/>
            <person name="Wardhani T."/>
            <person name="Kalhor M.S."/>
            <person name="Jansen J."/>
            <person name="Van den Hoogen J."/>
            <person name="Gungor B."/>
            <person name="Hartog M."/>
            <person name="Hontelez J."/>
            <person name="Verver J."/>
            <person name="Yang W.-C."/>
            <person name="Schijlen E."/>
            <person name="Repin R."/>
            <person name="Schilthuizen M."/>
            <person name="Schranz E."/>
            <person name="Heidstra R."/>
            <person name="Miyata K."/>
            <person name="Fedorova E."/>
            <person name="Kohlen W."/>
            <person name="Bisseling T."/>
            <person name="Smit S."/>
            <person name="Geurts R."/>
        </authorList>
    </citation>
    <scope>NUCLEOTIDE SEQUENCE [LARGE SCALE GENOMIC DNA]</scope>
    <source>
        <strain evidence="2">cv. WU1-14</strain>
    </source>
</reference>